<dbReference type="EMBL" id="BPLR01000608">
    <property type="protein sequence ID" value="GIY96018.1"/>
    <property type="molecule type" value="Genomic_DNA"/>
</dbReference>
<comment type="caution">
    <text evidence="2">The sequence shown here is derived from an EMBL/GenBank/DDBJ whole genome shotgun (WGS) entry which is preliminary data.</text>
</comment>
<keyword evidence="3" id="KW-1185">Reference proteome</keyword>
<dbReference type="AlphaFoldDB" id="A0AAV4XQM5"/>
<name>A0AAV4XQM5_CAEEX</name>
<dbReference type="Proteomes" id="UP001054945">
    <property type="component" value="Unassembled WGS sequence"/>
</dbReference>
<sequence>MKKKKRTEEILKAIKQGTNNMHVEKQRDGFWGGFCSLLNTRQMTTHCLQDATKTGVGRHIRCRRSHVDRGGVEERLRVQGRHPKIGNGQDKNEHNLPSLN</sequence>
<evidence type="ECO:0000313" key="2">
    <source>
        <dbReference type="EMBL" id="GIY96018.1"/>
    </source>
</evidence>
<organism evidence="2 3">
    <name type="scientific">Caerostris extrusa</name>
    <name type="common">Bark spider</name>
    <name type="synonym">Caerostris bankana</name>
    <dbReference type="NCBI Taxonomy" id="172846"/>
    <lineage>
        <taxon>Eukaryota</taxon>
        <taxon>Metazoa</taxon>
        <taxon>Ecdysozoa</taxon>
        <taxon>Arthropoda</taxon>
        <taxon>Chelicerata</taxon>
        <taxon>Arachnida</taxon>
        <taxon>Araneae</taxon>
        <taxon>Araneomorphae</taxon>
        <taxon>Entelegynae</taxon>
        <taxon>Araneoidea</taxon>
        <taxon>Araneidae</taxon>
        <taxon>Caerostris</taxon>
    </lineage>
</organism>
<accession>A0AAV4XQM5</accession>
<reference evidence="2 3" key="1">
    <citation type="submission" date="2021-06" db="EMBL/GenBank/DDBJ databases">
        <title>Caerostris extrusa draft genome.</title>
        <authorList>
            <person name="Kono N."/>
            <person name="Arakawa K."/>
        </authorList>
    </citation>
    <scope>NUCLEOTIDE SEQUENCE [LARGE SCALE GENOMIC DNA]</scope>
</reference>
<proteinExistence type="predicted"/>
<protein>
    <submittedName>
        <fullName evidence="2">Uncharacterized protein</fullName>
    </submittedName>
</protein>
<evidence type="ECO:0000313" key="3">
    <source>
        <dbReference type="Proteomes" id="UP001054945"/>
    </source>
</evidence>
<feature type="region of interest" description="Disordered" evidence="1">
    <location>
        <begin position="77"/>
        <end position="100"/>
    </location>
</feature>
<evidence type="ECO:0000256" key="1">
    <source>
        <dbReference type="SAM" id="MobiDB-lite"/>
    </source>
</evidence>
<gene>
    <name evidence="2" type="ORF">CEXT_584431</name>
</gene>